<evidence type="ECO:0008006" key="5">
    <source>
        <dbReference type="Google" id="ProtNLM"/>
    </source>
</evidence>
<evidence type="ECO:0000313" key="3">
    <source>
        <dbReference type="EMBL" id="WOO43641.1"/>
    </source>
</evidence>
<evidence type="ECO:0000256" key="2">
    <source>
        <dbReference type="SAM" id="Phobius"/>
    </source>
</evidence>
<proteinExistence type="predicted"/>
<sequence>MWKKLAIGFGVLILVLSIVVVVGIFWLGRDADKELAAAKQRLIDMGAPMTIEELLPPPVPEDENAAPLYLELIAMEEENPAIAEAEEEIEALTEDYDWGEVFSLSLVEEQFDELEQILNREELAEYFALLEKITDRSYFQPDWDYNKGPSLLVPEVGTQMTATRLLLAKAVLDLRQNEEANAAKYAEQALQIANHANQSYILVSMLTAAAIRNSVFVFIESFDQASDNGLPLELIESWASNKMVDNWVNALDMERLGMGGTIFPAILDGDDRQRQSLFGEDEIGLSKISSNPGMRWFFVYDYAHYLNSMADSREFALLPYCGSIDDERRVSEASSMEAAEKYRIVSRIILMPTAMVRTNLVKADSKQLLTLTGLALSAYNKDHDKYPNSLGELVPDYLDEIPVDPLTGGGFVYRPEGEGYLLYGLGPNRVDDGGTTNEDGEADDEEGDLLWKGRGSVFGGL</sequence>
<dbReference type="RefSeq" id="WP_317836214.1">
    <property type="nucleotide sequence ID" value="NZ_CP136920.1"/>
</dbReference>
<dbReference type="SUPFAM" id="SSF54523">
    <property type="entry name" value="Pili subunits"/>
    <property type="match status" value="1"/>
</dbReference>
<keyword evidence="4" id="KW-1185">Reference proteome</keyword>
<keyword evidence="2" id="KW-0472">Membrane</keyword>
<keyword evidence="2" id="KW-1133">Transmembrane helix</keyword>
<keyword evidence="2" id="KW-0812">Transmembrane</keyword>
<name>A0AAQ3LD87_9BACT</name>
<protein>
    <recommendedName>
        <fullName evidence="5">Type II secretion system protein GspG C-terminal domain-containing protein</fullName>
    </recommendedName>
</protein>
<dbReference type="KEGG" id="puo:RZN69_11125"/>
<dbReference type="EMBL" id="CP136920">
    <property type="protein sequence ID" value="WOO43641.1"/>
    <property type="molecule type" value="Genomic_DNA"/>
</dbReference>
<dbReference type="AlphaFoldDB" id="A0AAQ3LD87"/>
<dbReference type="InterPro" id="IPR045584">
    <property type="entry name" value="Pilin-like"/>
</dbReference>
<organism evidence="3 4">
    <name type="scientific">Rubellicoccus peritrichatus</name>
    <dbReference type="NCBI Taxonomy" id="3080537"/>
    <lineage>
        <taxon>Bacteria</taxon>
        <taxon>Pseudomonadati</taxon>
        <taxon>Verrucomicrobiota</taxon>
        <taxon>Opitutia</taxon>
        <taxon>Puniceicoccales</taxon>
        <taxon>Cerasicoccaceae</taxon>
        <taxon>Rubellicoccus</taxon>
    </lineage>
</organism>
<feature type="coiled-coil region" evidence="1">
    <location>
        <begin position="75"/>
        <end position="124"/>
    </location>
</feature>
<feature type="transmembrane region" description="Helical" evidence="2">
    <location>
        <begin position="6"/>
        <end position="27"/>
    </location>
</feature>
<accession>A0AAQ3LD87</accession>
<evidence type="ECO:0000256" key="1">
    <source>
        <dbReference type="SAM" id="Coils"/>
    </source>
</evidence>
<keyword evidence="1" id="KW-0175">Coiled coil</keyword>
<dbReference type="Proteomes" id="UP001304300">
    <property type="component" value="Chromosome"/>
</dbReference>
<gene>
    <name evidence="3" type="ORF">RZN69_11125</name>
</gene>
<reference evidence="3 4" key="1">
    <citation type="submission" date="2023-10" db="EMBL/GenBank/DDBJ databases">
        <title>Rubellicoccus peritrichatus gen. nov., sp. nov., isolated from an algae of coral reef tank.</title>
        <authorList>
            <person name="Luo J."/>
        </authorList>
    </citation>
    <scope>NUCLEOTIDE SEQUENCE [LARGE SCALE GENOMIC DNA]</scope>
    <source>
        <strain evidence="3 4">CR14</strain>
    </source>
</reference>
<evidence type="ECO:0000313" key="4">
    <source>
        <dbReference type="Proteomes" id="UP001304300"/>
    </source>
</evidence>